<protein>
    <recommendedName>
        <fullName evidence="11">Fucosyltransferase</fullName>
        <ecNumber evidence="11">2.4.1.-</ecNumber>
    </recommendedName>
</protein>
<dbReference type="InterPro" id="IPR055270">
    <property type="entry name" value="Glyco_tran_10_C"/>
</dbReference>
<keyword evidence="8 11" id="KW-1133">Transmembrane helix</keyword>
<dbReference type="OrthoDB" id="427096at2759"/>
<dbReference type="InterPro" id="IPR001503">
    <property type="entry name" value="Glyco_trans_10"/>
</dbReference>
<keyword evidence="9 11" id="KW-0472">Membrane</keyword>
<keyword evidence="15" id="KW-1185">Reference proteome</keyword>
<dbReference type="InterPro" id="IPR031481">
    <property type="entry name" value="Glyco_tran_10_N"/>
</dbReference>
<gene>
    <name evidence="14" type="ORF">OS493_001139</name>
</gene>
<proteinExistence type="inferred from homology"/>
<feature type="domain" description="Fucosyltransferase N-terminal" evidence="13">
    <location>
        <begin position="104"/>
        <end position="202"/>
    </location>
</feature>
<comment type="subcellular location">
    <subcellularLocation>
        <location evidence="11">Golgi apparatus</location>
        <location evidence="11">Golgi stack membrane</location>
        <topology evidence="11">Single-pass type II membrane protein</topology>
    </subcellularLocation>
    <subcellularLocation>
        <location evidence="1">Membrane</location>
        <topology evidence="1">Single-pass membrane protein</topology>
    </subcellularLocation>
</comment>
<evidence type="ECO:0000259" key="13">
    <source>
        <dbReference type="Pfam" id="PF17039"/>
    </source>
</evidence>
<evidence type="ECO:0000256" key="10">
    <source>
        <dbReference type="ARBA" id="ARBA00023180"/>
    </source>
</evidence>
<dbReference type="GO" id="GO:0046920">
    <property type="term" value="F:alpha-(1-&gt;3)-fucosyltransferase activity"/>
    <property type="evidence" value="ECO:0007669"/>
    <property type="project" value="TreeGrafter"/>
</dbReference>
<dbReference type="Proteomes" id="UP001163046">
    <property type="component" value="Unassembled WGS sequence"/>
</dbReference>
<accession>A0A9X0D5N5</accession>
<evidence type="ECO:0000256" key="8">
    <source>
        <dbReference type="ARBA" id="ARBA00022989"/>
    </source>
</evidence>
<evidence type="ECO:0000256" key="4">
    <source>
        <dbReference type="ARBA" id="ARBA00022676"/>
    </source>
</evidence>
<dbReference type="GO" id="GO:0032580">
    <property type="term" value="C:Golgi cisterna membrane"/>
    <property type="evidence" value="ECO:0007669"/>
    <property type="project" value="UniProtKB-SubCell"/>
</dbReference>
<evidence type="ECO:0000313" key="14">
    <source>
        <dbReference type="EMBL" id="KAJ7387795.1"/>
    </source>
</evidence>
<dbReference type="SUPFAM" id="SSF53756">
    <property type="entry name" value="UDP-Glycosyltransferase/glycogen phosphorylase"/>
    <property type="match status" value="1"/>
</dbReference>
<dbReference type="InterPro" id="IPR038577">
    <property type="entry name" value="GT10-like_C_sf"/>
</dbReference>
<reference evidence="14" key="1">
    <citation type="submission" date="2023-01" db="EMBL/GenBank/DDBJ databases">
        <title>Genome assembly of the deep-sea coral Lophelia pertusa.</title>
        <authorList>
            <person name="Herrera S."/>
            <person name="Cordes E."/>
        </authorList>
    </citation>
    <scope>NUCLEOTIDE SEQUENCE</scope>
    <source>
        <strain evidence="14">USNM1676648</strain>
        <tissue evidence="14">Polyp</tissue>
    </source>
</reference>
<evidence type="ECO:0000256" key="5">
    <source>
        <dbReference type="ARBA" id="ARBA00022679"/>
    </source>
</evidence>
<organism evidence="14 15">
    <name type="scientific">Desmophyllum pertusum</name>
    <dbReference type="NCBI Taxonomy" id="174260"/>
    <lineage>
        <taxon>Eukaryota</taxon>
        <taxon>Metazoa</taxon>
        <taxon>Cnidaria</taxon>
        <taxon>Anthozoa</taxon>
        <taxon>Hexacorallia</taxon>
        <taxon>Scleractinia</taxon>
        <taxon>Caryophylliina</taxon>
        <taxon>Caryophylliidae</taxon>
        <taxon>Desmophyllum</taxon>
    </lineage>
</organism>
<evidence type="ECO:0000256" key="11">
    <source>
        <dbReference type="RuleBase" id="RU003832"/>
    </source>
</evidence>
<dbReference type="PANTHER" id="PTHR11929:SF194">
    <property type="entry name" value="ALPHA-(1,3)-FUCOSYLTRANSFERASE 10"/>
    <property type="match status" value="1"/>
</dbReference>
<dbReference type="PANTHER" id="PTHR11929">
    <property type="entry name" value="ALPHA- 1,3 -FUCOSYLTRANSFERASE"/>
    <property type="match status" value="1"/>
</dbReference>
<keyword evidence="5 11" id="KW-0808">Transferase</keyword>
<evidence type="ECO:0000256" key="1">
    <source>
        <dbReference type="ARBA" id="ARBA00004167"/>
    </source>
</evidence>
<comment type="caution">
    <text evidence="14">The sequence shown here is derived from an EMBL/GenBank/DDBJ whole genome shotgun (WGS) entry which is preliminary data.</text>
</comment>
<evidence type="ECO:0000256" key="6">
    <source>
        <dbReference type="ARBA" id="ARBA00022692"/>
    </source>
</evidence>
<evidence type="ECO:0000313" key="15">
    <source>
        <dbReference type="Proteomes" id="UP001163046"/>
    </source>
</evidence>
<evidence type="ECO:0000259" key="12">
    <source>
        <dbReference type="Pfam" id="PF00852"/>
    </source>
</evidence>
<keyword evidence="11" id="KW-0333">Golgi apparatus</keyword>
<name>A0A9X0D5N5_9CNID</name>
<comment type="pathway">
    <text evidence="2">Protein modification; protein glycosylation.</text>
</comment>
<evidence type="ECO:0000256" key="3">
    <source>
        <dbReference type="ARBA" id="ARBA00008919"/>
    </source>
</evidence>
<feature type="transmembrane region" description="Helical" evidence="11">
    <location>
        <begin position="51"/>
        <end position="73"/>
    </location>
</feature>
<evidence type="ECO:0000256" key="7">
    <source>
        <dbReference type="ARBA" id="ARBA00022968"/>
    </source>
</evidence>
<evidence type="ECO:0000256" key="9">
    <source>
        <dbReference type="ARBA" id="ARBA00023136"/>
    </source>
</evidence>
<keyword evidence="7" id="KW-0735">Signal-anchor</keyword>
<dbReference type="EMBL" id="MU825873">
    <property type="protein sequence ID" value="KAJ7387795.1"/>
    <property type="molecule type" value="Genomic_DNA"/>
</dbReference>
<keyword evidence="4 11" id="KW-0328">Glycosyltransferase</keyword>
<dbReference type="Pfam" id="PF00852">
    <property type="entry name" value="Glyco_transf_10"/>
    <property type="match status" value="1"/>
</dbReference>
<comment type="similarity">
    <text evidence="3 11">Belongs to the glycosyltransferase 10 family.</text>
</comment>
<dbReference type="Gene3D" id="3.40.50.11660">
    <property type="entry name" value="Glycosyl transferase family 10, C-terminal domain"/>
    <property type="match status" value="1"/>
</dbReference>
<dbReference type="AlphaFoldDB" id="A0A9X0D5N5"/>
<feature type="domain" description="Fucosyltransferase C-terminal" evidence="12">
    <location>
        <begin position="250"/>
        <end position="355"/>
    </location>
</feature>
<keyword evidence="6 11" id="KW-0812">Transmembrane</keyword>
<dbReference type="EC" id="2.4.1.-" evidence="11"/>
<sequence length="373" mass="43381">MQAMCQSRRLWGSVGICSRLMCLIELAGMFFHVRCISHKKPSHHTMGRKSFAITFLFCLLLALLWRLEINYYYDASVEISVKNPTKKSIRENTSHRRANQTKPWLIIYWSTYFQEQLHISIVWKKGECPVPCEVTSDRSRASDAKGFIVHARDSQMIPPTESVPWILLTQENPVYTPSFALTNAKFMSKFKLLRSYRLDSDFLDSTFWMPTVAPPLHFKDKNGLIMAAFSNCEPVRTEYMRQLMKFVQDCDYFVDAQLIHALHAGSVPVVMSTNKLDEFLPGNLRHSVIKVRDFKSPRNLSDYLKYLNFTETEYNKYLEWKWKGIGNITGTVIGDYWKPKYLIYCQMCVALSEGRIHKDGLQPITCKARSFED</sequence>
<dbReference type="Pfam" id="PF17039">
    <property type="entry name" value="Glyco_tran_10_N"/>
    <property type="match status" value="1"/>
</dbReference>
<evidence type="ECO:0000256" key="2">
    <source>
        <dbReference type="ARBA" id="ARBA00004922"/>
    </source>
</evidence>
<keyword evidence="10" id="KW-0325">Glycoprotein</keyword>